<dbReference type="RefSeq" id="WP_205311882.1">
    <property type="nucleotide sequence ID" value="NZ_JAERPS020000006.1"/>
</dbReference>
<organism evidence="8 9">
    <name type="scientific">Rheinheimera maricola</name>
    <dbReference type="NCBI Taxonomy" id="2793282"/>
    <lineage>
        <taxon>Bacteria</taxon>
        <taxon>Pseudomonadati</taxon>
        <taxon>Pseudomonadota</taxon>
        <taxon>Gammaproteobacteria</taxon>
        <taxon>Chromatiales</taxon>
        <taxon>Chromatiaceae</taxon>
        <taxon>Rheinheimera</taxon>
    </lineage>
</organism>
<protein>
    <recommendedName>
        <fullName evidence="5">Thiol:disulfide interchange protein</fullName>
    </recommendedName>
</protein>
<evidence type="ECO:0000256" key="6">
    <source>
        <dbReference type="SAM" id="SignalP"/>
    </source>
</evidence>
<gene>
    <name evidence="8" type="ORF">I4W93_016450</name>
</gene>
<sequence>MKKLLSVFALSLMLPLAACAETESKSKFELGKHYEVIAEQPTAKPEVKEFFSFYCGGCNAFEPIAQSIAKKLPEGTEFKKVHVDFIRAATPEMQNALSRAYLIAKSQGKGNQIATAIFNQIHVSRVPFSNENDIRSLMLINDIDGETYDKAMKSFSVRGAANQMKKEQDELSNRRILTGVPMLVVNGKYKIKNEALDARNYEQEMQQLIDYLLQKDA</sequence>
<feature type="domain" description="DSBA-like thioredoxin" evidence="7">
    <location>
        <begin position="47"/>
        <end position="194"/>
    </location>
</feature>
<keyword evidence="3 5" id="KW-1015">Disulfide bond</keyword>
<evidence type="ECO:0000259" key="7">
    <source>
        <dbReference type="Pfam" id="PF01323"/>
    </source>
</evidence>
<keyword evidence="5" id="KW-0574">Periplasm</keyword>
<dbReference type="PANTHER" id="PTHR35891">
    <property type="entry name" value="THIOL:DISULFIDE INTERCHANGE PROTEIN DSBA"/>
    <property type="match status" value="1"/>
</dbReference>
<evidence type="ECO:0000256" key="2">
    <source>
        <dbReference type="ARBA" id="ARBA00022729"/>
    </source>
</evidence>
<feature type="signal peptide" evidence="6">
    <location>
        <begin position="1"/>
        <end position="20"/>
    </location>
</feature>
<keyword evidence="9" id="KW-1185">Reference proteome</keyword>
<dbReference type="InterPro" id="IPR023205">
    <property type="entry name" value="DsbA/DsbL"/>
</dbReference>
<dbReference type="PIRSF" id="PIRSF001488">
    <property type="entry name" value="Tdi_protein"/>
    <property type="match status" value="1"/>
</dbReference>
<dbReference type="InterPro" id="IPR050824">
    <property type="entry name" value="Thiol_disulfide_DsbA"/>
</dbReference>
<keyword evidence="2 6" id="KW-0732">Signal</keyword>
<dbReference type="InterPro" id="IPR001853">
    <property type="entry name" value="DSBA-like_thioredoxin_dom"/>
</dbReference>
<keyword evidence="4" id="KW-0676">Redox-active center</keyword>
<evidence type="ECO:0000313" key="9">
    <source>
        <dbReference type="Proteomes" id="UP000663814"/>
    </source>
</evidence>
<evidence type="ECO:0000256" key="1">
    <source>
        <dbReference type="ARBA" id="ARBA00005791"/>
    </source>
</evidence>
<dbReference type="PANTHER" id="PTHR35891:SF2">
    <property type="entry name" value="THIOL:DISULFIDE INTERCHANGE PROTEIN DSBA"/>
    <property type="match status" value="1"/>
</dbReference>
<comment type="caution">
    <text evidence="8">The sequence shown here is derived from an EMBL/GenBank/DDBJ whole genome shotgun (WGS) entry which is preliminary data.</text>
</comment>
<proteinExistence type="inferred from homology"/>
<name>A0ABS7XEJ5_9GAMM</name>
<dbReference type="Proteomes" id="UP000663814">
    <property type="component" value="Unassembled WGS sequence"/>
</dbReference>
<comment type="subcellular location">
    <subcellularLocation>
        <location evidence="5">Periplasm</location>
    </subcellularLocation>
</comment>
<dbReference type="InterPro" id="IPR036249">
    <property type="entry name" value="Thioredoxin-like_sf"/>
</dbReference>
<reference evidence="8 9" key="1">
    <citation type="submission" date="2021-08" db="EMBL/GenBank/DDBJ databases">
        <title>Rheinheimera aquimaris sp. nov., isolated from seawater of the East Sea in Korea.</title>
        <authorList>
            <person name="Kim K.H."/>
            <person name="Wenting R."/>
            <person name="Kim K.R."/>
            <person name="Jeon C.O."/>
        </authorList>
    </citation>
    <scope>NUCLEOTIDE SEQUENCE [LARGE SCALE GENOMIC DNA]</scope>
    <source>
        <strain evidence="8 9">MA-13</strain>
    </source>
</reference>
<accession>A0ABS7XEJ5</accession>
<evidence type="ECO:0000256" key="3">
    <source>
        <dbReference type="ARBA" id="ARBA00023157"/>
    </source>
</evidence>
<dbReference type="Gene3D" id="3.40.30.10">
    <property type="entry name" value="Glutaredoxin"/>
    <property type="match status" value="1"/>
</dbReference>
<evidence type="ECO:0000256" key="5">
    <source>
        <dbReference type="PIRNR" id="PIRNR001488"/>
    </source>
</evidence>
<dbReference type="Pfam" id="PF01323">
    <property type="entry name" value="DSBA"/>
    <property type="match status" value="1"/>
</dbReference>
<feature type="chain" id="PRO_5046859400" description="Thiol:disulfide interchange protein" evidence="6">
    <location>
        <begin position="21"/>
        <end position="217"/>
    </location>
</feature>
<comment type="similarity">
    <text evidence="1">Belongs to the thioredoxin family. DsbA subfamily.</text>
</comment>
<evidence type="ECO:0000313" key="8">
    <source>
        <dbReference type="EMBL" id="MBZ9613182.1"/>
    </source>
</evidence>
<dbReference type="SUPFAM" id="SSF52833">
    <property type="entry name" value="Thioredoxin-like"/>
    <property type="match status" value="1"/>
</dbReference>
<dbReference type="CDD" id="cd03019">
    <property type="entry name" value="DsbA_DsbA"/>
    <property type="match status" value="1"/>
</dbReference>
<dbReference type="EMBL" id="JAERPS020000006">
    <property type="protein sequence ID" value="MBZ9613182.1"/>
    <property type="molecule type" value="Genomic_DNA"/>
</dbReference>
<evidence type="ECO:0000256" key="4">
    <source>
        <dbReference type="ARBA" id="ARBA00023284"/>
    </source>
</evidence>